<evidence type="ECO:0000259" key="1">
    <source>
        <dbReference type="PROSITE" id="PS51549"/>
    </source>
</evidence>
<dbReference type="PROSITE" id="PS51549">
    <property type="entry name" value="DM13"/>
    <property type="match status" value="1"/>
</dbReference>
<proteinExistence type="predicted"/>
<keyword evidence="3" id="KW-1185">Reference proteome</keyword>
<evidence type="ECO:0000313" key="2">
    <source>
        <dbReference type="EMBL" id="RCW65614.1"/>
    </source>
</evidence>
<feature type="domain" description="DM13" evidence="1">
    <location>
        <begin position="71"/>
        <end position="176"/>
    </location>
</feature>
<accession>A0A368XHY4</accession>
<organism evidence="2 3">
    <name type="scientific">Pseudorhodoferax soli</name>
    <dbReference type="NCBI Taxonomy" id="545864"/>
    <lineage>
        <taxon>Bacteria</taxon>
        <taxon>Pseudomonadati</taxon>
        <taxon>Pseudomonadota</taxon>
        <taxon>Betaproteobacteria</taxon>
        <taxon>Burkholderiales</taxon>
        <taxon>Comamonadaceae</taxon>
    </lineage>
</organism>
<comment type="caution">
    <text evidence="2">The sequence shown here is derived from an EMBL/GenBank/DDBJ whole genome shotgun (WGS) entry which is preliminary data.</text>
</comment>
<name>A0A368XHY4_9BURK</name>
<dbReference type="Proteomes" id="UP000252884">
    <property type="component" value="Unassembled WGS sequence"/>
</dbReference>
<protein>
    <submittedName>
        <fullName evidence="2">Electron transfer DM13</fullName>
    </submittedName>
</protein>
<evidence type="ECO:0000313" key="3">
    <source>
        <dbReference type="Proteomes" id="UP000252884"/>
    </source>
</evidence>
<sequence length="176" mass="19127">MSGLAAGRAVRRMAHPSMFRTPRIVLLLASHLLVLGLGFGLGIYLLPILTAPAAPSATEVAAQARSAQWTAQFRRDLKDSDALHWGQGTVTVAARSIALAGALAPGPDYKLYLSPEFVETEADFLRLKAGMARVGDVRTFDNFLVPVPDHIDVARYTTVVVWCESFGQFITAARYR</sequence>
<reference evidence="2 3" key="1">
    <citation type="submission" date="2018-07" db="EMBL/GenBank/DDBJ databases">
        <title>Genomic Encyclopedia of Type Strains, Phase IV (KMG-IV): sequencing the most valuable type-strain genomes for metagenomic binning, comparative biology and taxonomic classification.</title>
        <authorList>
            <person name="Goeker M."/>
        </authorList>
    </citation>
    <scope>NUCLEOTIDE SEQUENCE [LARGE SCALE GENOMIC DNA]</scope>
    <source>
        <strain evidence="2 3">DSM 21634</strain>
    </source>
</reference>
<dbReference type="AlphaFoldDB" id="A0A368XHY4"/>
<dbReference type="InterPro" id="IPR019545">
    <property type="entry name" value="DM13_domain"/>
</dbReference>
<gene>
    <name evidence="2" type="ORF">DES41_11265</name>
</gene>
<dbReference type="Pfam" id="PF10517">
    <property type="entry name" value="DM13"/>
    <property type="match status" value="1"/>
</dbReference>
<dbReference type="EMBL" id="QPJK01000012">
    <property type="protein sequence ID" value="RCW65614.1"/>
    <property type="molecule type" value="Genomic_DNA"/>
</dbReference>